<keyword evidence="15" id="KW-1185">Reference proteome</keyword>
<dbReference type="GO" id="GO:0020037">
    <property type="term" value="F:heme binding"/>
    <property type="evidence" value="ECO:0007669"/>
    <property type="project" value="InterPro"/>
</dbReference>
<evidence type="ECO:0000256" key="5">
    <source>
        <dbReference type="ARBA" id="ARBA00022692"/>
    </source>
</evidence>
<dbReference type="InterPro" id="IPR036396">
    <property type="entry name" value="Cyt_P450_sf"/>
</dbReference>
<keyword evidence="11" id="KW-0472">Membrane</keyword>
<keyword evidence="6 12" id="KW-0479">Metal-binding</keyword>
<evidence type="ECO:0000256" key="4">
    <source>
        <dbReference type="ARBA" id="ARBA00022617"/>
    </source>
</evidence>
<evidence type="ECO:0000256" key="3">
    <source>
        <dbReference type="ARBA" id="ARBA00010617"/>
    </source>
</evidence>
<evidence type="ECO:0000256" key="10">
    <source>
        <dbReference type="ARBA" id="ARBA00023033"/>
    </source>
</evidence>
<comment type="similarity">
    <text evidence="3 13">Belongs to the cytochrome P450 family.</text>
</comment>
<dbReference type="InterPro" id="IPR001128">
    <property type="entry name" value="Cyt_P450"/>
</dbReference>
<evidence type="ECO:0000256" key="11">
    <source>
        <dbReference type="ARBA" id="ARBA00023136"/>
    </source>
</evidence>
<evidence type="ECO:0000313" key="14">
    <source>
        <dbReference type="EMBL" id="GAU45796.1"/>
    </source>
</evidence>
<dbReference type="PANTHER" id="PTHR47943">
    <property type="entry name" value="CYTOCHROME P450 93A3-LIKE"/>
    <property type="match status" value="1"/>
</dbReference>
<keyword evidence="10 13" id="KW-0503">Monooxygenase</keyword>
<sequence length="528" mass="60237">MISHSFLLATIVLFILFLLQLFSYFKRNNKSHLPPHPPSPPAIPIIGHLHLLKPLIHHAFRDLSIQYGPLISLRLGSARFIVVNTPSLAKEVLKTHEVAYSHRKMNIAINMVVYDDATFAFAPYGSYWKFIKKLSTTELLGNRTIGQFQPIRTQELHQFVQTLTYKSKAEESVNLTQGLVKLSNNIISRMMLSIETSGTDSQAEQARALVREVTQIFGEFNISDFIGFFKNFDLQGFKKRALDIHKRYDALLEKIISDREGSRKKTKIIEGGCENGEERLKDFLDILLDVLDEEDREVNFTRNHIKSLILDYFTAATDTTAISVEWTISELFNNPKVLKKAQEEVERVIGKERLVSEEDCPNLPYINAIIKETMRLHPPIPMIMRKGKEDCVVDGKTIPKGSLVCVNIWAMGRDQKIWENPLEFRPERFLEKNDGSNIDIKGHHFELLPFGSGRRGCPGMPLAMRQLPTVIATLIQCFEWKMLDSNDKILNHGKTIDMDERPGLTAPRANDLICIPVARLNPIPLLQL</sequence>
<reference evidence="15" key="1">
    <citation type="journal article" date="2017" name="Front. Plant Sci.">
        <title>Climate Clever Clovers: New Paradigm to Reduce the Environmental Footprint of Ruminants by Breeding Low Methanogenic Forages Utilizing Haplotype Variation.</title>
        <authorList>
            <person name="Kaur P."/>
            <person name="Appels R."/>
            <person name="Bayer P.E."/>
            <person name="Keeble-Gagnere G."/>
            <person name="Wang J."/>
            <person name="Hirakawa H."/>
            <person name="Shirasawa K."/>
            <person name="Vercoe P."/>
            <person name="Stefanova K."/>
            <person name="Durmic Z."/>
            <person name="Nichols P."/>
            <person name="Revell C."/>
            <person name="Isobe S.N."/>
            <person name="Edwards D."/>
            <person name="Erskine W."/>
        </authorList>
    </citation>
    <scope>NUCLEOTIDE SEQUENCE [LARGE SCALE GENOMIC DNA]</scope>
    <source>
        <strain evidence="15">cv. Daliak</strain>
    </source>
</reference>
<evidence type="ECO:0000256" key="1">
    <source>
        <dbReference type="ARBA" id="ARBA00001971"/>
    </source>
</evidence>
<dbReference type="Pfam" id="PF00067">
    <property type="entry name" value="p450"/>
    <property type="match status" value="1"/>
</dbReference>
<evidence type="ECO:0000256" key="2">
    <source>
        <dbReference type="ARBA" id="ARBA00004167"/>
    </source>
</evidence>
<name>A0A2Z6NQ71_TRISU</name>
<proteinExistence type="inferred from homology"/>
<dbReference type="PRINTS" id="PR00463">
    <property type="entry name" value="EP450I"/>
</dbReference>
<dbReference type="Proteomes" id="UP000242715">
    <property type="component" value="Unassembled WGS sequence"/>
</dbReference>
<keyword evidence="7" id="KW-1133">Transmembrane helix</keyword>
<keyword evidence="5" id="KW-0812">Transmembrane</keyword>
<dbReference type="OrthoDB" id="1103324at2759"/>
<evidence type="ECO:0000256" key="12">
    <source>
        <dbReference type="PIRSR" id="PIRSR602401-1"/>
    </source>
</evidence>
<evidence type="ECO:0000256" key="6">
    <source>
        <dbReference type="ARBA" id="ARBA00022723"/>
    </source>
</evidence>
<dbReference type="GO" id="GO:0016705">
    <property type="term" value="F:oxidoreductase activity, acting on paired donors, with incorporation or reduction of molecular oxygen"/>
    <property type="evidence" value="ECO:0007669"/>
    <property type="project" value="InterPro"/>
</dbReference>
<feature type="binding site" description="axial binding residue" evidence="12">
    <location>
        <position position="457"/>
    </location>
    <ligand>
        <name>heme</name>
        <dbReference type="ChEBI" id="CHEBI:30413"/>
    </ligand>
    <ligandPart>
        <name>Fe</name>
        <dbReference type="ChEBI" id="CHEBI:18248"/>
    </ligandPart>
</feature>
<comment type="cofactor">
    <cofactor evidence="1 12">
        <name>heme</name>
        <dbReference type="ChEBI" id="CHEBI:30413"/>
    </cofactor>
</comment>
<comment type="subcellular location">
    <subcellularLocation>
        <location evidence="2">Membrane</location>
        <topology evidence="2">Single-pass membrane protein</topology>
    </subcellularLocation>
</comment>
<evidence type="ECO:0000256" key="13">
    <source>
        <dbReference type="RuleBase" id="RU000461"/>
    </source>
</evidence>
<evidence type="ECO:0000313" key="15">
    <source>
        <dbReference type="Proteomes" id="UP000242715"/>
    </source>
</evidence>
<dbReference type="InterPro" id="IPR017972">
    <property type="entry name" value="Cyt_P450_CS"/>
</dbReference>
<dbReference type="EMBL" id="DF974150">
    <property type="protein sequence ID" value="GAU45796.1"/>
    <property type="molecule type" value="Genomic_DNA"/>
</dbReference>
<gene>
    <name evidence="14" type="ORF">TSUD_86990</name>
</gene>
<dbReference type="GO" id="GO:0016020">
    <property type="term" value="C:membrane"/>
    <property type="evidence" value="ECO:0007669"/>
    <property type="project" value="UniProtKB-SubCell"/>
</dbReference>
<dbReference type="SUPFAM" id="SSF48264">
    <property type="entry name" value="Cytochrome P450"/>
    <property type="match status" value="1"/>
</dbReference>
<dbReference type="InterPro" id="IPR002401">
    <property type="entry name" value="Cyt_P450_E_grp-I"/>
</dbReference>
<keyword evidence="8 13" id="KW-0560">Oxidoreductase</keyword>
<protein>
    <submittedName>
        <fullName evidence="14">Uncharacterized protein</fullName>
    </submittedName>
</protein>
<organism evidence="14 15">
    <name type="scientific">Trifolium subterraneum</name>
    <name type="common">Subterranean clover</name>
    <dbReference type="NCBI Taxonomy" id="3900"/>
    <lineage>
        <taxon>Eukaryota</taxon>
        <taxon>Viridiplantae</taxon>
        <taxon>Streptophyta</taxon>
        <taxon>Embryophyta</taxon>
        <taxon>Tracheophyta</taxon>
        <taxon>Spermatophyta</taxon>
        <taxon>Magnoliopsida</taxon>
        <taxon>eudicotyledons</taxon>
        <taxon>Gunneridae</taxon>
        <taxon>Pentapetalae</taxon>
        <taxon>rosids</taxon>
        <taxon>fabids</taxon>
        <taxon>Fabales</taxon>
        <taxon>Fabaceae</taxon>
        <taxon>Papilionoideae</taxon>
        <taxon>50 kb inversion clade</taxon>
        <taxon>NPAAA clade</taxon>
        <taxon>Hologalegina</taxon>
        <taxon>IRL clade</taxon>
        <taxon>Trifolieae</taxon>
        <taxon>Trifolium</taxon>
    </lineage>
</organism>
<dbReference type="PANTHER" id="PTHR47943:SF8">
    <property type="entry name" value="CYTOCHROME P450"/>
    <property type="match status" value="1"/>
</dbReference>
<keyword evidence="9 12" id="KW-0408">Iron</keyword>
<dbReference type="PRINTS" id="PR00385">
    <property type="entry name" value="P450"/>
</dbReference>
<dbReference type="FunFam" id="1.10.630.10:FF:000019">
    <property type="entry name" value="Cytochrome P450 family protein"/>
    <property type="match status" value="1"/>
</dbReference>
<dbReference type="CDD" id="cd20655">
    <property type="entry name" value="CYP93"/>
    <property type="match status" value="1"/>
</dbReference>
<evidence type="ECO:0000256" key="8">
    <source>
        <dbReference type="ARBA" id="ARBA00023002"/>
    </source>
</evidence>
<dbReference type="GO" id="GO:0005506">
    <property type="term" value="F:iron ion binding"/>
    <property type="evidence" value="ECO:0007669"/>
    <property type="project" value="InterPro"/>
</dbReference>
<dbReference type="GO" id="GO:0004497">
    <property type="term" value="F:monooxygenase activity"/>
    <property type="evidence" value="ECO:0007669"/>
    <property type="project" value="UniProtKB-KW"/>
</dbReference>
<dbReference type="Gene3D" id="1.10.630.10">
    <property type="entry name" value="Cytochrome P450"/>
    <property type="match status" value="1"/>
</dbReference>
<dbReference type="PROSITE" id="PS00086">
    <property type="entry name" value="CYTOCHROME_P450"/>
    <property type="match status" value="1"/>
</dbReference>
<evidence type="ECO:0000256" key="7">
    <source>
        <dbReference type="ARBA" id="ARBA00022989"/>
    </source>
</evidence>
<keyword evidence="4 12" id="KW-0349">Heme</keyword>
<accession>A0A2Z6NQ71</accession>
<evidence type="ECO:0000256" key="9">
    <source>
        <dbReference type="ARBA" id="ARBA00023004"/>
    </source>
</evidence>
<dbReference type="AlphaFoldDB" id="A0A2Z6NQ71"/>